<dbReference type="eggNOG" id="ENOG502R8D3">
    <property type="taxonomic scope" value="Eukaryota"/>
</dbReference>
<evidence type="ECO:0000313" key="3">
    <source>
        <dbReference type="EMBL" id="CBX90318.1"/>
    </source>
</evidence>
<accession>E4ZG98</accession>
<dbReference type="RefSeq" id="XP_003833683.1">
    <property type="nucleotide sequence ID" value="XM_003833635.1"/>
</dbReference>
<feature type="compositionally biased region" description="Basic residues" evidence="1">
    <location>
        <begin position="379"/>
        <end position="394"/>
    </location>
</feature>
<name>E4ZG98_LEPMJ</name>
<dbReference type="InterPro" id="IPR011333">
    <property type="entry name" value="SKP1/BTB/POZ_sf"/>
</dbReference>
<dbReference type="AlphaFoldDB" id="E4ZG98"/>
<gene>
    <name evidence="3" type="ORF">LEMA_P064440.1</name>
</gene>
<proteinExistence type="predicted"/>
<dbReference type="Proteomes" id="UP000002668">
    <property type="component" value="Genome"/>
</dbReference>
<feature type="region of interest" description="Disordered" evidence="1">
    <location>
        <begin position="354"/>
        <end position="414"/>
    </location>
</feature>
<dbReference type="EMBL" id="FP929064">
    <property type="protein sequence ID" value="CBX90318.1"/>
    <property type="molecule type" value="Genomic_DNA"/>
</dbReference>
<evidence type="ECO:0000256" key="1">
    <source>
        <dbReference type="SAM" id="MobiDB-lite"/>
    </source>
</evidence>
<dbReference type="HOGENOM" id="CLU_664056_0_0_1"/>
<reference evidence="4" key="1">
    <citation type="journal article" date="2011" name="Nat. Commun.">
        <title>Effector diversification within compartments of the Leptosphaeria maculans genome affected by Repeat-Induced Point mutations.</title>
        <authorList>
            <person name="Rouxel T."/>
            <person name="Grandaubert J."/>
            <person name="Hane J.K."/>
            <person name="Hoede C."/>
            <person name="van de Wouw A.P."/>
            <person name="Couloux A."/>
            <person name="Dominguez V."/>
            <person name="Anthouard V."/>
            <person name="Bally P."/>
            <person name="Bourras S."/>
            <person name="Cozijnsen A.J."/>
            <person name="Ciuffetti L.M."/>
            <person name="Degrave A."/>
            <person name="Dilmaghani A."/>
            <person name="Duret L."/>
            <person name="Fudal I."/>
            <person name="Goodwin S.B."/>
            <person name="Gout L."/>
            <person name="Glaser N."/>
            <person name="Linglin J."/>
            <person name="Kema G.H.J."/>
            <person name="Lapalu N."/>
            <person name="Lawrence C.B."/>
            <person name="May K."/>
            <person name="Meyer M."/>
            <person name="Ollivier B."/>
            <person name="Poulain J."/>
            <person name="Schoch C.L."/>
            <person name="Simon A."/>
            <person name="Spatafora J.W."/>
            <person name="Stachowiak A."/>
            <person name="Turgeon B.G."/>
            <person name="Tyler B.M."/>
            <person name="Vincent D."/>
            <person name="Weissenbach J."/>
            <person name="Amselem J."/>
            <person name="Quesneville H."/>
            <person name="Oliver R.P."/>
            <person name="Wincker P."/>
            <person name="Balesdent M.-H."/>
            <person name="Howlett B.J."/>
        </authorList>
    </citation>
    <scope>NUCLEOTIDE SEQUENCE [LARGE SCALE GENOMIC DNA]</scope>
    <source>
        <strain evidence="4">JN3 / isolate v23.1.3 / race Av1-4-5-6-7-8</strain>
    </source>
</reference>
<dbReference type="VEuPathDB" id="FungiDB:LEMA_P064440.1"/>
<dbReference type="GeneID" id="13292130"/>
<sequence length="414" mass="46310">MDSPGRLTTVFRNIRISTPGPIFATDDSVDTAVITNSTPERAVRRIQREDASLSTPKPHPCSARNLLLGVFKKGWERPTTVEKLRTAHVDFLLKTTIGRDFNLITAAGVEFKVHSTMLIGGAKTLQDELFSSDALRSDPPKHVILPPHFHPILMDRIVNFIYTSDYTISTSRAKPITKLSAQNFTFHNATFIPPIEPPTPAMIALAGIQDCIFHLHIYHLGEDLQYPSLKSAAYAKLTDLLIRQRGRDPSVLKETVDAVFAAPGSSTRICADEDSVIQQLVVAAAIGHEQKCWTDKQREQFVALLPAAEYKDFWSVHDTTQSENIDMINENWVCRQYVEEKRRAKQAVAKRASGGALSVAATGSPAKDKAMAAGFRTESKRRHKDRFKRRHVPRAKVELGRAEEEDDKMEMEVD</sequence>
<dbReference type="InParanoid" id="E4ZG98"/>
<dbReference type="OMA" id="DMINENW"/>
<feature type="compositionally biased region" description="Acidic residues" evidence="1">
    <location>
        <begin position="403"/>
        <end position="414"/>
    </location>
</feature>
<dbReference type="InterPro" id="IPR000210">
    <property type="entry name" value="BTB/POZ_dom"/>
</dbReference>
<evidence type="ECO:0000313" key="4">
    <source>
        <dbReference type="Proteomes" id="UP000002668"/>
    </source>
</evidence>
<organism evidence="3 4">
    <name type="scientific">Leptosphaeria maculans (strain JN3 / isolate v23.1.3 / race Av1-4-5-6-7-8)</name>
    <name type="common">Blackleg fungus</name>
    <name type="synonym">Phoma lingam</name>
    <dbReference type="NCBI Taxonomy" id="985895"/>
    <lineage>
        <taxon>Eukaryota</taxon>
        <taxon>Fungi</taxon>
        <taxon>Dikarya</taxon>
        <taxon>Ascomycota</taxon>
        <taxon>Pezizomycotina</taxon>
        <taxon>Dothideomycetes</taxon>
        <taxon>Pleosporomycetidae</taxon>
        <taxon>Pleosporales</taxon>
        <taxon>Pleosporineae</taxon>
        <taxon>Leptosphaeriaceae</taxon>
        <taxon>Plenodomus</taxon>
        <taxon>Plenodomus lingam/Leptosphaeria maculans species complex</taxon>
    </lineage>
</organism>
<keyword evidence="4" id="KW-1185">Reference proteome</keyword>
<protein>
    <recommendedName>
        <fullName evidence="2">BTB domain-containing protein</fullName>
    </recommendedName>
</protein>
<dbReference type="Gene3D" id="3.30.710.10">
    <property type="entry name" value="Potassium Channel Kv1.1, Chain A"/>
    <property type="match status" value="1"/>
</dbReference>
<evidence type="ECO:0000259" key="2">
    <source>
        <dbReference type="PROSITE" id="PS50097"/>
    </source>
</evidence>
<dbReference type="OrthoDB" id="3785924at2759"/>
<dbReference type="PROSITE" id="PS50097">
    <property type="entry name" value="BTB"/>
    <property type="match status" value="1"/>
</dbReference>
<feature type="domain" description="BTB" evidence="2">
    <location>
        <begin position="99"/>
        <end position="170"/>
    </location>
</feature>